<organism evidence="2 3">
    <name type="scientific">Xylanibacter caecicola</name>
    <dbReference type="NCBI Taxonomy" id="2736294"/>
    <lineage>
        <taxon>Bacteria</taxon>
        <taxon>Pseudomonadati</taxon>
        <taxon>Bacteroidota</taxon>
        <taxon>Bacteroidia</taxon>
        <taxon>Bacteroidales</taxon>
        <taxon>Prevotellaceae</taxon>
        <taxon>Xylanibacter</taxon>
    </lineage>
</organism>
<sequence>MKKFFTLAAVACMAMSVNAQEIWKAADFDLGTATLEKLTEGIYGAGTADAPDVTVPGELMTSVIKVNTASVSMTALSTPNGDKTINAGSDAWQLKGTVDGNDALIVDGCTPQFAKYLMGQGNPELAHWEFDEETDNGTSHRVYGTYWEPGNDMPAKGSYWKFDTNAGGTLKVAIYGNKNTNPTYIVDASTKQPLAPASVDVAIFYQNTGFAYEGNADEGTAKYLNVGKMADDYVLQHTNGVTQNRPVLGYISFPVEAGKTYFLFNPKSQIGLYGFEFTAGSTGINDVTVNAGLDKNAPIYNLAGQRVGKDAKGILIQNGRKFIK</sequence>
<name>A0ABX2B542_9BACT</name>
<accession>A0ABX2B542</accession>
<evidence type="ECO:0000256" key="1">
    <source>
        <dbReference type="SAM" id="SignalP"/>
    </source>
</evidence>
<evidence type="ECO:0000313" key="3">
    <source>
        <dbReference type="Proteomes" id="UP000820977"/>
    </source>
</evidence>
<gene>
    <name evidence="2" type="ORF">HPS54_10275</name>
</gene>
<proteinExistence type="predicted"/>
<feature type="signal peptide" evidence="1">
    <location>
        <begin position="1"/>
        <end position="19"/>
    </location>
</feature>
<protein>
    <recommendedName>
        <fullName evidence="4">Lipocalin-like domain-containing protein</fullName>
    </recommendedName>
</protein>
<evidence type="ECO:0000313" key="2">
    <source>
        <dbReference type="EMBL" id="NPE25898.1"/>
    </source>
</evidence>
<dbReference type="RefSeq" id="WP_172345341.1">
    <property type="nucleotide sequence ID" value="NZ_CATJFF010000066.1"/>
</dbReference>
<keyword evidence="1" id="KW-0732">Signal</keyword>
<comment type="caution">
    <text evidence="2">The sequence shown here is derived from an EMBL/GenBank/DDBJ whole genome shotgun (WGS) entry which is preliminary data.</text>
</comment>
<evidence type="ECO:0008006" key="4">
    <source>
        <dbReference type="Google" id="ProtNLM"/>
    </source>
</evidence>
<dbReference type="EMBL" id="JABKKJ010000020">
    <property type="protein sequence ID" value="NPE25898.1"/>
    <property type="molecule type" value="Genomic_DNA"/>
</dbReference>
<reference evidence="2 3" key="1">
    <citation type="submission" date="2020-05" db="EMBL/GenBank/DDBJ databases">
        <title>Distinct polysaccharide utilization as determinants for interspecies competition between intestinal Prevotella spp.</title>
        <authorList>
            <person name="Galvez E.J.C."/>
            <person name="Iljazovic A."/>
            <person name="Strowig T."/>
        </authorList>
    </citation>
    <scope>NUCLEOTIDE SEQUENCE [LARGE SCALE GENOMIC DNA]</scope>
    <source>
        <strain evidence="2 3">PCHR</strain>
    </source>
</reference>
<feature type="chain" id="PRO_5045225009" description="Lipocalin-like domain-containing protein" evidence="1">
    <location>
        <begin position="20"/>
        <end position="324"/>
    </location>
</feature>
<keyword evidence="3" id="KW-1185">Reference proteome</keyword>
<dbReference type="Proteomes" id="UP000820977">
    <property type="component" value="Unassembled WGS sequence"/>
</dbReference>